<accession>A0ABZ0XVY8</accession>
<protein>
    <submittedName>
        <fullName evidence="3">NF038120 family PEP-CTERM protein</fullName>
    </submittedName>
</protein>
<dbReference type="InterPro" id="IPR013424">
    <property type="entry name" value="Ice-binding_C"/>
</dbReference>
<evidence type="ECO:0000313" key="4">
    <source>
        <dbReference type="Proteomes" id="UP001326110"/>
    </source>
</evidence>
<evidence type="ECO:0000256" key="1">
    <source>
        <dbReference type="SAM" id="SignalP"/>
    </source>
</evidence>
<dbReference type="RefSeq" id="WP_019923262.1">
    <property type="nucleotide sequence ID" value="NZ_CP140152.1"/>
</dbReference>
<dbReference type="NCBIfam" id="NF038120">
    <property type="entry name" value="PEP_CTERM_QFxxD"/>
    <property type="match status" value="1"/>
</dbReference>
<feature type="signal peptide" evidence="1">
    <location>
        <begin position="1"/>
        <end position="29"/>
    </location>
</feature>
<gene>
    <name evidence="3" type="ORF">SR858_23130</name>
</gene>
<proteinExistence type="predicted"/>
<dbReference type="NCBIfam" id="TIGR02595">
    <property type="entry name" value="PEP_CTERM"/>
    <property type="match status" value="1"/>
</dbReference>
<organism evidence="3 4">
    <name type="scientific">Duganella zoogloeoides</name>
    <dbReference type="NCBI Taxonomy" id="75659"/>
    <lineage>
        <taxon>Bacteria</taxon>
        <taxon>Pseudomonadati</taxon>
        <taxon>Pseudomonadota</taxon>
        <taxon>Betaproteobacteria</taxon>
        <taxon>Burkholderiales</taxon>
        <taxon>Oxalobacteraceae</taxon>
        <taxon>Telluria group</taxon>
        <taxon>Duganella</taxon>
    </lineage>
</organism>
<keyword evidence="4" id="KW-1185">Reference proteome</keyword>
<feature type="domain" description="Ice-binding protein C-terminal" evidence="2">
    <location>
        <begin position="219"/>
        <end position="243"/>
    </location>
</feature>
<dbReference type="Proteomes" id="UP001326110">
    <property type="component" value="Chromosome"/>
</dbReference>
<dbReference type="EMBL" id="CP140152">
    <property type="protein sequence ID" value="WQH03912.1"/>
    <property type="molecule type" value="Genomic_DNA"/>
</dbReference>
<reference evidence="3 4" key="1">
    <citation type="submission" date="2023-11" db="EMBL/GenBank/DDBJ databases">
        <title>MicrobeMod: A computational toolkit for identifying prokaryotic methylation and restriction-modification with nanopore sequencing.</title>
        <authorList>
            <person name="Crits-Christoph A."/>
            <person name="Kang S.C."/>
            <person name="Lee H."/>
            <person name="Ostrov N."/>
        </authorList>
    </citation>
    <scope>NUCLEOTIDE SEQUENCE [LARGE SCALE GENOMIC DNA]</scope>
    <source>
        <strain evidence="3 4">ATCC 25935</strain>
    </source>
</reference>
<feature type="chain" id="PRO_5047038822" evidence="1">
    <location>
        <begin position="30"/>
        <end position="261"/>
    </location>
</feature>
<sequence>MTFFQSKLRQLTAATVGALAVMSATPALAGVIDFESVAPNIYGGTEVITQSGYSLTVIDTPAAGPGGTGFAGAIGDGSDPFLCTVAACPTGNASQFYLGVNDGSLRVTRTDNHLFQLTGLDYAFLAPVGGLGGYTYGQLTLVGELSNGTKVSYAYDFPVLDSLGYSPFETLSLTAFGGNYFSSVTIGSCLFDGNGGCASPLAGAENQSQFAIDNLQVTPVPEPETYALMGLGLGLVGWMSRRRSRAASAARTNIVANTIAA</sequence>
<keyword evidence="1" id="KW-0732">Signal</keyword>
<dbReference type="Pfam" id="PF07589">
    <property type="entry name" value="PEP-CTERM"/>
    <property type="match status" value="1"/>
</dbReference>
<evidence type="ECO:0000313" key="3">
    <source>
        <dbReference type="EMBL" id="WQH03912.1"/>
    </source>
</evidence>
<evidence type="ECO:0000259" key="2">
    <source>
        <dbReference type="Pfam" id="PF07589"/>
    </source>
</evidence>
<name>A0ABZ0XVY8_9BURK</name>